<dbReference type="Proteomes" id="UP000233100">
    <property type="component" value="Chromosome 19"/>
</dbReference>
<dbReference type="GeneTree" id="ENSGT01150000287033"/>
<keyword evidence="2" id="KW-1185">Reference proteome</keyword>
<protein>
    <submittedName>
        <fullName evidence="1">Uncharacterized protein</fullName>
    </submittedName>
</protein>
<organism evidence="1 2">
    <name type="scientific">Macaca fascicularis</name>
    <name type="common">Crab-eating macaque</name>
    <name type="synonym">Cynomolgus monkey</name>
    <dbReference type="NCBI Taxonomy" id="9541"/>
    <lineage>
        <taxon>Eukaryota</taxon>
        <taxon>Metazoa</taxon>
        <taxon>Chordata</taxon>
        <taxon>Craniata</taxon>
        <taxon>Vertebrata</taxon>
        <taxon>Euteleostomi</taxon>
        <taxon>Mammalia</taxon>
        <taxon>Eutheria</taxon>
        <taxon>Euarchontoglires</taxon>
        <taxon>Primates</taxon>
        <taxon>Haplorrhini</taxon>
        <taxon>Catarrhini</taxon>
        <taxon>Cercopithecidae</taxon>
        <taxon>Cercopithecinae</taxon>
        <taxon>Macaca</taxon>
    </lineage>
</organism>
<name>A0A7N9DCW0_MACFA</name>
<reference evidence="1 2" key="1">
    <citation type="submission" date="2013-03" db="EMBL/GenBank/DDBJ databases">
        <authorList>
            <person name="Warren W."/>
            <person name="Wilson R.K."/>
        </authorList>
    </citation>
    <scope>NUCLEOTIDE SEQUENCE</scope>
</reference>
<dbReference type="AlphaFoldDB" id="A0A7N9DCW0"/>
<sequence>MALLHTLKCSGTIMAYCSLEFLGSVDPPASASQVAGTIGTHHHAWKIFKFFCRDGVSLCCPGWSRTPGLMPSFHLSP</sequence>
<evidence type="ECO:0000313" key="2">
    <source>
        <dbReference type="Proteomes" id="UP000233100"/>
    </source>
</evidence>
<reference evidence="1" key="3">
    <citation type="submission" date="2025-09" db="UniProtKB">
        <authorList>
            <consortium name="Ensembl"/>
        </authorList>
    </citation>
    <scope>IDENTIFICATION</scope>
</reference>
<dbReference type="PRINTS" id="PR02045">
    <property type="entry name" value="F138DOMAIN"/>
</dbReference>
<evidence type="ECO:0000313" key="1">
    <source>
        <dbReference type="Ensembl" id="ENSMFAP00000063130.1"/>
    </source>
</evidence>
<reference evidence="1" key="2">
    <citation type="submission" date="2025-08" db="UniProtKB">
        <authorList>
            <consortium name="Ensembl"/>
        </authorList>
    </citation>
    <scope>IDENTIFICATION</scope>
</reference>
<accession>A0A7N9DCW0</accession>
<dbReference type="PANTHER" id="PTHR12138">
    <property type="entry name" value="PRIMATE-EXPANDED PROTEIN FAMILY"/>
    <property type="match status" value="1"/>
</dbReference>
<dbReference type="Ensembl" id="ENSMFAT00000096826.1">
    <property type="protein sequence ID" value="ENSMFAP00000063130.1"/>
    <property type="gene ID" value="ENSMFAG00000059021.1"/>
</dbReference>
<proteinExistence type="predicted"/>
<dbReference type="PANTHER" id="PTHR12138:SF157">
    <property type="entry name" value="SECRETED PROTEIN"/>
    <property type="match status" value="1"/>
</dbReference>